<gene>
    <name evidence="1" type="ORF">MS3_00839</name>
</gene>
<organism evidence="1">
    <name type="scientific">Schistosoma haematobium</name>
    <name type="common">Blood fluke</name>
    <dbReference type="NCBI Taxonomy" id="6185"/>
    <lineage>
        <taxon>Eukaryota</taxon>
        <taxon>Metazoa</taxon>
        <taxon>Spiralia</taxon>
        <taxon>Lophotrochozoa</taxon>
        <taxon>Platyhelminthes</taxon>
        <taxon>Trematoda</taxon>
        <taxon>Digenea</taxon>
        <taxon>Strigeidida</taxon>
        <taxon>Schistosomatoidea</taxon>
        <taxon>Schistosomatidae</taxon>
        <taxon>Schistosoma</taxon>
    </lineage>
</organism>
<protein>
    <submittedName>
        <fullName evidence="1">Uncharacterized protein</fullName>
    </submittedName>
</protein>
<accession>A0A094ZIH3</accession>
<reference evidence="1" key="1">
    <citation type="journal article" date="2012" name="Nat. Genet.">
        <title>Whole-genome sequence of Schistosoma haematobium.</title>
        <authorList>
            <person name="Young N.D."/>
            <person name="Jex A.R."/>
            <person name="Li B."/>
            <person name="Liu S."/>
            <person name="Yang L."/>
            <person name="Xiong Z."/>
            <person name="Li Y."/>
            <person name="Cantacessi C."/>
            <person name="Hall R.S."/>
            <person name="Xu X."/>
            <person name="Chen F."/>
            <person name="Wu X."/>
            <person name="Zerlotini A."/>
            <person name="Oliveira G."/>
            <person name="Hofmann A."/>
            <person name="Zhang G."/>
            <person name="Fang X."/>
            <person name="Kang Y."/>
            <person name="Campbell B.E."/>
            <person name="Loukas A."/>
            <person name="Ranganathan S."/>
            <person name="Rollinson D."/>
            <person name="Rinaldi G."/>
            <person name="Brindley P.J."/>
            <person name="Yang H."/>
            <person name="Wang J."/>
            <person name="Wang J."/>
            <person name="Gasser R.B."/>
        </authorList>
    </citation>
    <scope>NUCLEOTIDE SEQUENCE [LARGE SCALE GENOMIC DNA]</scope>
</reference>
<name>A0A094ZIH3_SCHHA</name>
<evidence type="ECO:0000313" key="1">
    <source>
        <dbReference type="EMBL" id="KGB32699.1"/>
    </source>
</evidence>
<sequence length="100" mass="11828">MIHSFIFTNLIINNISDNNNNKLQKINNQSIIINYNRSQSIFNNNNNTIQNLLHSTDLSLDDSSQNQYYIDNILDEVYELKRYVFRKTTFTNIRLLVKPS</sequence>
<proteinExistence type="predicted"/>
<dbReference type="EMBL" id="KL250513">
    <property type="protein sequence ID" value="KGB32699.1"/>
    <property type="molecule type" value="Genomic_DNA"/>
</dbReference>
<dbReference type="AlphaFoldDB" id="A0A094ZIH3"/>